<dbReference type="Gene3D" id="3.40.1390.10">
    <property type="entry name" value="MurE/MurF, N-terminal domain"/>
    <property type="match status" value="1"/>
</dbReference>
<comment type="caution">
    <text evidence="7">The sequence shown here is derived from an EMBL/GenBank/DDBJ whole genome shotgun (WGS) entry which is preliminary data.</text>
</comment>
<sequence length="228" mass="25355">MKLSKLLGQLTIPVPVVEDQEIDNITFHSAEVRQGDLFFAISGFASDGHRYIQDALAAGAVAIIGEKEMNSLPVPYFRVRNARLALAKLASEFYGNPSSNHTVIGITGTNGKTTTAHMIRHIIEYAGHSCSLFGTVERYVNGKSLPSKMTTYDAVQLQRWMAESNDEYVVMEASSHGLAQHRVDGVSFDYALFTNLSHEHLDFHRTLEKYFESKGRLFSLLKSGGKRL</sequence>
<comment type="pathway">
    <text evidence="1">Cell wall biogenesis; peptidoglycan biosynthesis.</text>
</comment>
<keyword evidence="8" id="KW-1185">Reference proteome</keyword>
<dbReference type="Gene3D" id="3.40.1190.10">
    <property type="entry name" value="Mur-like, catalytic domain"/>
    <property type="match status" value="1"/>
</dbReference>
<evidence type="ECO:0000256" key="4">
    <source>
        <dbReference type="ARBA" id="ARBA00022840"/>
    </source>
</evidence>
<dbReference type="InterPro" id="IPR018109">
    <property type="entry name" value="Folylpolyglutamate_synth_CS"/>
</dbReference>
<evidence type="ECO:0000259" key="5">
    <source>
        <dbReference type="Pfam" id="PF01225"/>
    </source>
</evidence>
<evidence type="ECO:0000313" key="7">
    <source>
        <dbReference type="EMBL" id="TLS50010.1"/>
    </source>
</evidence>
<keyword evidence="4" id="KW-0067">ATP-binding</keyword>
<dbReference type="Pfam" id="PF08245">
    <property type="entry name" value="Mur_ligase_M"/>
    <property type="match status" value="1"/>
</dbReference>
<evidence type="ECO:0000256" key="1">
    <source>
        <dbReference type="ARBA" id="ARBA00004752"/>
    </source>
</evidence>
<dbReference type="OrthoDB" id="9800958at2"/>
<feature type="domain" description="Mur ligase N-terminal catalytic" evidence="5">
    <location>
        <begin position="21"/>
        <end position="94"/>
    </location>
</feature>
<dbReference type="InterPro" id="IPR000713">
    <property type="entry name" value="Mur_ligase_N"/>
</dbReference>
<gene>
    <name evidence="7" type="ORF">FE782_21980</name>
</gene>
<dbReference type="Pfam" id="PF01225">
    <property type="entry name" value="Mur_ligase"/>
    <property type="match status" value="1"/>
</dbReference>
<dbReference type="EMBL" id="VCIW01000017">
    <property type="protein sequence ID" value="TLS50010.1"/>
    <property type="molecule type" value="Genomic_DNA"/>
</dbReference>
<proteinExistence type="predicted"/>
<dbReference type="RefSeq" id="WP_138196494.1">
    <property type="nucleotide sequence ID" value="NZ_VCIW01000017.1"/>
</dbReference>
<dbReference type="InterPro" id="IPR013221">
    <property type="entry name" value="Mur_ligase_cen"/>
</dbReference>
<dbReference type="Proteomes" id="UP000309676">
    <property type="component" value="Unassembled WGS sequence"/>
</dbReference>
<dbReference type="GO" id="GO:0004326">
    <property type="term" value="F:tetrahydrofolylpolyglutamate synthase activity"/>
    <property type="evidence" value="ECO:0007669"/>
    <property type="project" value="InterPro"/>
</dbReference>
<dbReference type="AlphaFoldDB" id="A0A5R9G7E5"/>
<protein>
    <recommendedName>
        <fullName evidence="9">UDP-N-acetylmuramoyl-L-alanyl-D-glutamate--2, 6-diaminopimelate ligase</fullName>
    </recommendedName>
</protein>
<name>A0A5R9G7E5_9BACL</name>
<organism evidence="7 8">
    <name type="scientific">Paenibacillus antri</name>
    <dbReference type="NCBI Taxonomy" id="2582848"/>
    <lineage>
        <taxon>Bacteria</taxon>
        <taxon>Bacillati</taxon>
        <taxon>Bacillota</taxon>
        <taxon>Bacilli</taxon>
        <taxon>Bacillales</taxon>
        <taxon>Paenibacillaceae</taxon>
        <taxon>Paenibacillus</taxon>
    </lineage>
</organism>
<evidence type="ECO:0000259" key="6">
    <source>
        <dbReference type="Pfam" id="PF08245"/>
    </source>
</evidence>
<evidence type="ECO:0000256" key="3">
    <source>
        <dbReference type="ARBA" id="ARBA00022741"/>
    </source>
</evidence>
<dbReference type="SUPFAM" id="SSF63418">
    <property type="entry name" value="MurE/MurF N-terminal domain"/>
    <property type="match status" value="1"/>
</dbReference>
<keyword evidence="3" id="KW-0547">Nucleotide-binding</keyword>
<dbReference type="GO" id="GO:0005524">
    <property type="term" value="F:ATP binding"/>
    <property type="evidence" value="ECO:0007669"/>
    <property type="project" value="UniProtKB-KW"/>
</dbReference>
<dbReference type="PANTHER" id="PTHR23135:SF4">
    <property type="entry name" value="UDP-N-ACETYLMURAMOYL-L-ALANYL-D-GLUTAMATE--2,6-DIAMINOPIMELATE LIGASE MURE HOMOLOG, CHLOROPLASTIC"/>
    <property type="match status" value="1"/>
</dbReference>
<keyword evidence="2" id="KW-0436">Ligase</keyword>
<evidence type="ECO:0008006" key="9">
    <source>
        <dbReference type="Google" id="ProtNLM"/>
    </source>
</evidence>
<reference evidence="7 8" key="1">
    <citation type="submission" date="2019-05" db="EMBL/GenBank/DDBJ databases">
        <authorList>
            <person name="Narsing Rao M.P."/>
            <person name="Li W.J."/>
        </authorList>
    </citation>
    <scope>NUCLEOTIDE SEQUENCE [LARGE SCALE GENOMIC DNA]</scope>
    <source>
        <strain evidence="7 8">SYSU_K30003</strain>
    </source>
</reference>
<dbReference type="PROSITE" id="PS01011">
    <property type="entry name" value="FOLYLPOLYGLU_SYNT_1"/>
    <property type="match status" value="1"/>
</dbReference>
<dbReference type="InterPro" id="IPR035911">
    <property type="entry name" value="MurE/MurF_N"/>
</dbReference>
<dbReference type="PANTHER" id="PTHR23135">
    <property type="entry name" value="MUR LIGASE FAMILY MEMBER"/>
    <property type="match status" value="1"/>
</dbReference>
<feature type="domain" description="Mur ligase central" evidence="6">
    <location>
        <begin position="106"/>
        <end position="225"/>
    </location>
</feature>
<dbReference type="SUPFAM" id="SSF53623">
    <property type="entry name" value="MurD-like peptide ligases, catalytic domain"/>
    <property type="match status" value="1"/>
</dbReference>
<dbReference type="InterPro" id="IPR036565">
    <property type="entry name" value="Mur-like_cat_sf"/>
</dbReference>
<accession>A0A5R9G7E5</accession>
<evidence type="ECO:0000256" key="2">
    <source>
        <dbReference type="ARBA" id="ARBA00022598"/>
    </source>
</evidence>
<evidence type="ECO:0000313" key="8">
    <source>
        <dbReference type="Proteomes" id="UP000309676"/>
    </source>
</evidence>